<keyword evidence="4" id="KW-1003">Cell membrane</keyword>
<feature type="transmembrane region" description="Helical" evidence="8">
    <location>
        <begin position="239"/>
        <end position="257"/>
    </location>
</feature>
<dbReference type="RefSeq" id="WP_243645865.1">
    <property type="nucleotide sequence ID" value="NZ_SLZR01000025.1"/>
</dbReference>
<dbReference type="CDD" id="cd06550">
    <property type="entry name" value="TM_ABC_iron-siderophores_like"/>
    <property type="match status" value="1"/>
</dbReference>
<evidence type="ECO:0000256" key="8">
    <source>
        <dbReference type="SAM" id="Phobius"/>
    </source>
</evidence>
<sequence>MRLTTPVTLMLAIAAVTGLAVVSLFIGVADINSFDEFWSLVFLTRLPRTLAVILTGLSLSVAGVVMQSLARNKFVEPTTTGTVEWAALGILLLLLFWPQASMTTKLIVASLFSLIGASSFLFILSRIQLQSSLIIPLAGIMYAGVISSVLAFIAYRFDLMQSVWTWIQGDFSMILKGRYELLWISAALCGLAYFTADQFTLASMGKHTALNLGLNYRFTLFWGVSIVAMISGITVVISGIIPFVGLVVPNIVSLLFGDNYRRTLPWVAVIGTGLVLTCDILARVLAFPYEIPVATVMGVIGSIIFLILIHKQNQHA</sequence>
<evidence type="ECO:0000256" key="4">
    <source>
        <dbReference type="ARBA" id="ARBA00022475"/>
    </source>
</evidence>
<evidence type="ECO:0000256" key="3">
    <source>
        <dbReference type="ARBA" id="ARBA00022448"/>
    </source>
</evidence>
<evidence type="ECO:0000313" key="10">
    <source>
        <dbReference type="Proteomes" id="UP000295793"/>
    </source>
</evidence>
<comment type="caution">
    <text evidence="9">The sequence shown here is derived from an EMBL/GenBank/DDBJ whole genome shotgun (WGS) entry which is preliminary data.</text>
</comment>
<feature type="transmembrane region" description="Helical" evidence="8">
    <location>
        <begin position="291"/>
        <end position="309"/>
    </location>
</feature>
<dbReference type="SUPFAM" id="SSF81345">
    <property type="entry name" value="ABC transporter involved in vitamin B12 uptake, BtuC"/>
    <property type="match status" value="1"/>
</dbReference>
<keyword evidence="5 8" id="KW-0812">Transmembrane</keyword>
<evidence type="ECO:0000313" key="9">
    <source>
        <dbReference type="EMBL" id="TCS36403.1"/>
    </source>
</evidence>
<feature type="transmembrane region" description="Helical" evidence="8">
    <location>
        <begin position="264"/>
        <end position="285"/>
    </location>
</feature>
<dbReference type="GO" id="GO:0033214">
    <property type="term" value="P:siderophore-iron import into cell"/>
    <property type="evidence" value="ECO:0007669"/>
    <property type="project" value="TreeGrafter"/>
</dbReference>
<protein>
    <submittedName>
        <fullName evidence="9">Iron complex transport system permease protein</fullName>
    </submittedName>
</protein>
<evidence type="ECO:0000256" key="5">
    <source>
        <dbReference type="ARBA" id="ARBA00022692"/>
    </source>
</evidence>
<accession>A0A4R3HV67</accession>
<dbReference type="Gene3D" id="1.10.3470.10">
    <property type="entry name" value="ABC transporter involved in vitamin B12 uptake, BtuC"/>
    <property type="match status" value="1"/>
</dbReference>
<keyword evidence="7 8" id="KW-0472">Membrane</keyword>
<dbReference type="PANTHER" id="PTHR30472">
    <property type="entry name" value="FERRIC ENTEROBACTIN TRANSPORT SYSTEM PERMEASE PROTEIN"/>
    <property type="match status" value="1"/>
</dbReference>
<evidence type="ECO:0000256" key="2">
    <source>
        <dbReference type="ARBA" id="ARBA00007935"/>
    </source>
</evidence>
<reference evidence="9 10" key="1">
    <citation type="submission" date="2019-03" db="EMBL/GenBank/DDBJ databases">
        <title>Genomic Encyclopedia of Archaeal and Bacterial Type Strains, Phase II (KMG-II): from individual species to whole genera.</title>
        <authorList>
            <person name="Goeker M."/>
        </authorList>
    </citation>
    <scope>NUCLEOTIDE SEQUENCE [LARGE SCALE GENOMIC DNA]</scope>
    <source>
        <strain evidence="9 10">DSM 15388</strain>
    </source>
</reference>
<dbReference type="GO" id="GO:0005886">
    <property type="term" value="C:plasma membrane"/>
    <property type="evidence" value="ECO:0007669"/>
    <property type="project" value="UniProtKB-SubCell"/>
</dbReference>
<dbReference type="EMBL" id="SLZR01000025">
    <property type="protein sequence ID" value="TCS36403.1"/>
    <property type="molecule type" value="Genomic_DNA"/>
</dbReference>
<dbReference type="InterPro" id="IPR037294">
    <property type="entry name" value="ABC_BtuC-like"/>
</dbReference>
<feature type="transmembrane region" description="Helical" evidence="8">
    <location>
        <begin position="82"/>
        <end position="100"/>
    </location>
</feature>
<comment type="subcellular location">
    <subcellularLocation>
        <location evidence="1">Cell membrane</location>
        <topology evidence="1">Multi-pass membrane protein</topology>
    </subcellularLocation>
</comment>
<feature type="transmembrane region" description="Helical" evidence="8">
    <location>
        <begin position="181"/>
        <end position="202"/>
    </location>
</feature>
<evidence type="ECO:0000256" key="7">
    <source>
        <dbReference type="ARBA" id="ARBA00023136"/>
    </source>
</evidence>
<keyword evidence="10" id="KW-1185">Reference proteome</keyword>
<proteinExistence type="inferred from homology"/>
<dbReference type="PANTHER" id="PTHR30472:SF27">
    <property type="entry name" value="PETROBACTIN IMPORT SYSTEM PERMEASE PROTEIN YCLN"/>
    <property type="match status" value="1"/>
</dbReference>
<feature type="transmembrane region" description="Helical" evidence="8">
    <location>
        <begin position="7"/>
        <end position="29"/>
    </location>
</feature>
<dbReference type="GO" id="GO:0022857">
    <property type="term" value="F:transmembrane transporter activity"/>
    <property type="evidence" value="ECO:0007669"/>
    <property type="project" value="InterPro"/>
</dbReference>
<keyword evidence="6 8" id="KW-1133">Transmembrane helix</keyword>
<name>A0A4R3HV67_9GAMM</name>
<comment type="similarity">
    <text evidence="2">Belongs to the binding-protein-dependent transport system permease family. FecCD subfamily.</text>
</comment>
<feature type="transmembrane region" description="Helical" evidence="8">
    <location>
        <begin position="133"/>
        <end position="155"/>
    </location>
</feature>
<evidence type="ECO:0000256" key="6">
    <source>
        <dbReference type="ARBA" id="ARBA00022989"/>
    </source>
</evidence>
<dbReference type="InterPro" id="IPR000522">
    <property type="entry name" value="ABC_transptr_permease_BtuC"/>
</dbReference>
<organism evidence="9 10">
    <name type="scientific">Reinekea marinisedimentorum</name>
    <dbReference type="NCBI Taxonomy" id="230495"/>
    <lineage>
        <taxon>Bacteria</taxon>
        <taxon>Pseudomonadati</taxon>
        <taxon>Pseudomonadota</taxon>
        <taxon>Gammaproteobacteria</taxon>
        <taxon>Oceanospirillales</taxon>
        <taxon>Saccharospirillaceae</taxon>
        <taxon>Reinekea</taxon>
    </lineage>
</organism>
<keyword evidence="3" id="KW-0813">Transport</keyword>
<feature type="transmembrane region" description="Helical" evidence="8">
    <location>
        <begin position="214"/>
        <end position="233"/>
    </location>
</feature>
<feature type="transmembrane region" description="Helical" evidence="8">
    <location>
        <begin position="49"/>
        <end position="70"/>
    </location>
</feature>
<dbReference type="Pfam" id="PF01032">
    <property type="entry name" value="FecCD"/>
    <property type="match status" value="1"/>
</dbReference>
<dbReference type="Proteomes" id="UP000295793">
    <property type="component" value="Unassembled WGS sequence"/>
</dbReference>
<dbReference type="AlphaFoldDB" id="A0A4R3HV67"/>
<feature type="transmembrane region" description="Helical" evidence="8">
    <location>
        <begin position="106"/>
        <end position="124"/>
    </location>
</feature>
<evidence type="ECO:0000256" key="1">
    <source>
        <dbReference type="ARBA" id="ARBA00004651"/>
    </source>
</evidence>
<gene>
    <name evidence="9" type="ORF">BCF53_12525</name>
</gene>